<evidence type="ECO:0000313" key="3">
    <source>
        <dbReference type="EMBL" id="KAG2942141.1"/>
    </source>
</evidence>
<dbReference type="VEuPathDB" id="FungiDB:PC110_g21968"/>
<organism evidence="6 10">
    <name type="scientific">Phytophthora cactorum</name>
    <dbReference type="NCBI Taxonomy" id="29920"/>
    <lineage>
        <taxon>Eukaryota</taxon>
        <taxon>Sar</taxon>
        <taxon>Stramenopiles</taxon>
        <taxon>Oomycota</taxon>
        <taxon>Peronosporomycetes</taxon>
        <taxon>Peronosporales</taxon>
        <taxon>Peronosporaceae</taxon>
        <taxon>Phytophthora</taxon>
    </lineage>
</organism>
<evidence type="ECO:0000313" key="1">
    <source>
        <dbReference type="EMBL" id="KAG2858752.1"/>
    </source>
</evidence>
<protein>
    <recommendedName>
        <fullName evidence="11">PX domain-containing protein</fullName>
    </recommendedName>
</protein>
<dbReference type="VEuPathDB" id="FungiDB:PC110_g4162"/>
<evidence type="ECO:0000313" key="7">
    <source>
        <dbReference type="EMBL" id="RAW21589.1"/>
    </source>
</evidence>
<dbReference type="EMBL" id="RCMG01000241">
    <property type="protein sequence ID" value="KAG2858752.1"/>
    <property type="molecule type" value="Genomic_DNA"/>
</dbReference>
<dbReference type="OrthoDB" id="93166at2759"/>
<dbReference type="EMBL" id="RCMI01000220">
    <property type="protein sequence ID" value="KAG2924818.1"/>
    <property type="molecule type" value="Genomic_DNA"/>
</dbReference>
<dbReference type="Proteomes" id="UP000735874">
    <property type="component" value="Unassembled WGS sequence"/>
</dbReference>
<evidence type="ECO:0000313" key="6">
    <source>
        <dbReference type="EMBL" id="RAW21588.1"/>
    </source>
</evidence>
<dbReference type="EMBL" id="MJFZ01000062">
    <property type="protein sequence ID" value="RAW39638.1"/>
    <property type="molecule type" value="Genomic_DNA"/>
</dbReference>
<keyword evidence="10" id="KW-1185">Reference proteome</keyword>
<reference evidence="5" key="2">
    <citation type="submission" date="2018-05" db="EMBL/GenBank/DDBJ databases">
        <title>Effector identification in a new, highly contiguous assembly of the strawberry crown rot pathogen Phytophthora cactorum.</title>
        <authorList>
            <person name="Armitage A.D."/>
            <person name="Nellist C.F."/>
            <person name="Bates H."/>
            <person name="Vickerstaff R.J."/>
            <person name="Harrison R.J."/>
        </authorList>
    </citation>
    <scope>NUCLEOTIDE SEQUENCE</scope>
    <source>
        <strain evidence="1">15-7</strain>
        <strain evidence="2">4032</strain>
        <strain evidence="3">4040</strain>
        <strain evidence="4">P415</strain>
        <strain evidence="5">P421</strain>
    </source>
</reference>
<evidence type="ECO:0000313" key="5">
    <source>
        <dbReference type="EMBL" id="KAG3199114.1"/>
    </source>
</evidence>
<dbReference type="Proteomes" id="UP000251314">
    <property type="component" value="Unassembled WGS sequence"/>
</dbReference>
<reference evidence="6 10" key="1">
    <citation type="submission" date="2018-01" db="EMBL/GenBank/DDBJ databases">
        <title>Draft genome of the strawberry crown rot pathogen Phytophthora cactorum.</title>
        <authorList>
            <person name="Armitage A.D."/>
            <person name="Lysoe E."/>
            <person name="Nellist C.F."/>
            <person name="Harrison R.J."/>
            <person name="Brurberg M.B."/>
        </authorList>
    </citation>
    <scope>NUCLEOTIDE SEQUENCE [LARGE SCALE GENOMIC DNA]</scope>
    <source>
        <strain evidence="6 10">10300</strain>
    </source>
</reference>
<sequence length="199" mass="22432">MSSASTDAPMTTTVVPHLHPLSPVAITPTLSSKASEPLSFLAKIDRIEINHTTERDGVVYYVLDVFLELSTSRIPTLKTTKTASSGRPDYQLERRFNDFADLRYQVWSYAQRKHEVGCTCCKYCDAFMSYIVHSMSQPRLLVKLATGVDTRKKLMATFCNEFISLTLGGKSESRPRSFECDGLQAVPYLVQRFFAKENV</sequence>
<evidence type="ECO:0008006" key="11">
    <source>
        <dbReference type="Google" id="ProtNLM"/>
    </source>
</evidence>
<dbReference type="Proteomes" id="UP000774804">
    <property type="component" value="Unassembled WGS sequence"/>
</dbReference>
<evidence type="ECO:0000313" key="8">
    <source>
        <dbReference type="EMBL" id="RAW39635.1"/>
    </source>
</evidence>
<dbReference type="Proteomes" id="UP000760860">
    <property type="component" value="Unassembled WGS sequence"/>
</dbReference>
<gene>
    <name evidence="7" type="ORF">PC110_g21968</name>
    <name evidence="6" type="ORF">PC110_g21969</name>
    <name evidence="8" type="ORF">PC110_g4161</name>
    <name evidence="9" type="ORF">PC110_g4162</name>
    <name evidence="1" type="ORF">PC113_g9565</name>
    <name evidence="2" type="ORF">PC115_g8501</name>
    <name evidence="3" type="ORF">PC117_g9930</name>
    <name evidence="4" type="ORF">PC118_g8736</name>
    <name evidence="5" type="ORF">PC129_g24182</name>
</gene>
<dbReference type="EMBL" id="RCML01000227">
    <property type="protein sequence ID" value="KAG2984719.1"/>
    <property type="molecule type" value="Genomic_DNA"/>
</dbReference>
<dbReference type="EMBL" id="MJFZ01001662">
    <property type="protein sequence ID" value="RAW21589.1"/>
    <property type="molecule type" value="Genomic_DNA"/>
</dbReference>
<dbReference type="Proteomes" id="UP000697107">
    <property type="component" value="Unassembled WGS sequence"/>
</dbReference>
<name>A0A329RED0_9STRA</name>
<dbReference type="VEuPathDB" id="FungiDB:PC110_g4161"/>
<evidence type="ECO:0000313" key="4">
    <source>
        <dbReference type="EMBL" id="KAG2984719.1"/>
    </source>
</evidence>
<evidence type="ECO:0000313" key="9">
    <source>
        <dbReference type="EMBL" id="RAW39638.1"/>
    </source>
</evidence>
<proteinExistence type="predicted"/>
<evidence type="ECO:0000313" key="2">
    <source>
        <dbReference type="EMBL" id="KAG2924818.1"/>
    </source>
</evidence>
<dbReference type="VEuPathDB" id="FungiDB:PC110_g21969"/>
<comment type="caution">
    <text evidence="6">The sequence shown here is derived from an EMBL/GenBank/DDBJ whole genome shotgun (WGS) entry which is preliminary data.</text>
</comment>
<dbReference type="AlphaFoldDB" id="A0A329RED0"/>
<dbReference type="EMBL" id="MJFZ01001662">
    <property type="protein sequence ID" value="RAW21588.1"/>
    <property type="molecule type" value="Genomic_DNA"/>
</dbReference>
<dbReference type="Proteomes" id="UP000736787">
    <property type="component" value="Unassembled WGS sequence"/>
</dbReference>
<dbReference type="EMBL" id="RCMK01000234">
    <property type="protein sequence ID" value="KAG2942141.1"/>
    <property type="molecule type" value="Genomic_DNA"/>
</dbReference>
<dbReference type="EMBL" id="RCMV01003340">
    <property type="protein sequence ID" value="KAG3199114.1"/>
    <property type="molecule type" value="Genomic_DNA"/>
</dbReference>
<accession>A0A329RED0</accession>
<dbReference type="EMBL" id="MJFZ01000062">
    <property type="protein sequence ID" value="RAW39635.1"/>
    <property type="molecule type" value="Genomic_DNA"/>
</dbReference>
<evidence type="ECO:0000313" key="10">
    <source>
        <dbReference type="Proteomes" id="UP000251314"/>
    </source>
</evidence>